<evidence type="ECO:0008006" key="4">
    <source>
        <dbReference type="Google" id="ProtNLM"/>
    </source>
</evidence>
<feature type="compositionally biased region" description="Acidic residues" evidence="1">
    <location>
        <begin position="194"/>
        <end position="221"/>
    </location>
</feature>
<keyword evidence="3" id="KW-1185">Reference proteome</keyword>
<feature type="region of interest" description="Disordered" evidence="1">
    <location>
        <begin position="188"/>
        <end position="221"/>
    </location>
</feature>
<dbReference type="Proteomes" id="UP001157914">
    <property type="component" value="Unassembled WGS sequence"/>
</dbReference>
<sequence length="257" mass="28077">MGMTGRAEPPFDIFSLSKDVQDRFGWSNDDLNKVMTQLMPAALNGFQYFGFPFSGTGDQAPATSGLGQNPFAGFLPFAQQPDQTALMPFFGPEPVQQALAAQISGMTGLQRDAIQEMMPVAATLAMGQVARPFVHGEARNLLDAYLRGFARGRPKPQPTPVDYLQGYTEAVQSFWGAFMQPAAAFMQPAPGDAPEPEAEEEEELAPEIEDTDGAGDDPSEFDEMMTSWMAAGRDFQSSQFKAFDSFFEQAARRPDTE</sequence>
<comment type="caution">
    <text evidence="2">The sequence shown here is derived from an EMBL/GenBank/DDBJ whole genome shotgun (WGS) entry which is preliminary data.</text>
</comment>
<reference evidence="2 3" key="1">
    <citation type="submission" date="2017-05" db="EMBL/GenBank/DDBJ databases">
        <authorList>
            <person name="Varghese N."/>
            <person name="Submissions S."/>
        </authorList>
    </citation>
    <scope>NUCLEOTIDE SEQUENCE [LARGE SCALE GENOMIC DNA]</scope>
    <source>
        <strain evidence="2 3">DSM 15949</strain>
    </source>
</reference>
<proteinExistence type="predicted"/>
<evidence type="ECO:0000256" key="1">
    <source>
        <dbReference type="SAM" id="MobiDB-lite"/>
    </source>
</evidence>
<accession>A0ABY1P399</accession>
<gene>
    <name evidence="2" type="ORF">SAMN06265374_2398</name>
</gene>
<dbReference type="EMBL" id="FXTT01000003">
    <property type="protein sequence ID" value="SMP24226.1"/>
    <property type="molecule type" value="Genomic_DNA"/>
</dbReference>
<organism evidence="2 3">
    <name type="scientific">Roseibium denhamense</name>
    <dbReference type="NCBI Taxonomy" id="76305"/>
    <lineage>
        <taxon>Bacteria</taxon>
        <taxon>Pseudomonadati</taxon>
        <taxon>Pseudomonadota</taxon>
        <taxon>Alphaproteobacteria</taxon>
        <taxon>Hyphomicrobiales</taxon>
        <taxon>Stappiaceae</taxon>
        <taxon>Roseibium</taxon>
    </lineage>
</organism>
<evidence type="ECO:0000313" key="2">
    <source>
        <dbReference type="EMBL" id="SMP24226.1"/>
    </source>
</evidence>
<evidence type="ECO:0000313" key="3">
    <source>
        <dbReference type="Proteomes" id="UP001157914"/>
    </source>
</evidence>
<protein>
    <recommendedName>
        <fullName evidence="4">DUF937 domain-containing protein</fullName>
    </recommendedName>
</protein>
<name>A0ABY1P399_9HYPH</name>